<protein>
    <submittedName>
        <fullName evidence="1">Reverse transcriptase domain-containing protein</fullName>
    </submittedName>
</protein>
<keyword evidence="1" id="KW-0695">RNA-directed DNA polymerase</keyword>
<reference evidence="1" key="1">
    <citation type="journal article" date="2019" name="Sci. Rep.">
        <title>Draft genome of Tanacetum cinerariifolium, the natural source of mosquito coil.</title>
        <authorList>
            <person name="Yamashiro T."/>
            <person name="Shiraishi A."/>
            <person name="Satake H."/>
            <person name="Nakayama K."/>
        </authorList>
    </citation>
    <scope>NUCLEOTIDE SEQUENCE</scope>
</reference>
<keyword evidence="1" id="KW-0548">Nucleotidyltransferase</keyword>
<dbReference type="EMBL" id="BKCJ011107298">
    <property type="protein sequence ID" value="GFC86844.1"/>
    <property type="molecule type" value="Genomic_DNA"/>
</dbReference>
<proteinExistence type="predicted"/>
<dbReference type="GO" id="GO:0003964">
    <property type="term" value="F:RNA-directed DNA polymerase activity"/>
    <property type="evidence" value="ECO:0007669"/>
    <property type="project" value="UniProtKB-KW"/>
</dbReference>
<feature type="non-terminal residue" evidence="1">
    <location>
        <position position="1"/>
    </location>
</feature>
<name>A0A699RVP5_TANCI</name>
<evidence type="ECO:0000313" key="1">
    <source>
        <dbReference type="EMBL" id="GFC86844.1"/>
    </source>
</evidence>
<sequence>IDATYYDPKGDILILEALLNSDPLPLLPNQKDYFPEIYKDLKVIEPKENKSSNDEPPEVELKELPPHLEYAFLGDNNKLPVIISKDLSVDEKTAFIKVLKSQK</sequence>
<accession>A0A699RVP5</accession>
<comment type="caution">
    <text evidence="1">The sequence shown here is derived from an EMBL/GenBank/DDBJ whole genome shotgun (WGS) entry which is preliminary data.</text>
</comment>
<keyword evidence="1" id="KW-0808">Transferase</keyword>
<organism evidence="1">
    <name type="scientific">Tanacetum cinerariifolium</name>
    <name type="common">Dalmatian daisy</name>
    <name type="synonym">Chrysanthemum cinerariifolium</name>
    <dbReference type="NCBI Taxonomy" id="118510"/>
    <lineage>
        <taxon>Eukaryota</taxon>
        <taxon>Viridiplantae</taxon>
        <taxon>Streptophyta</taxon>
        <taxon>Embryophyta</taxon>
        <taxon>Tracheophyta</taxon>
        <taxon>Spermatophyta</taxon>
        <taxon>Magnoliopsida</taxon>
        <taxon>eudicotyledons</taxon>
        <taxon>Gunneridae</taxon>
        <taxon>Pentapetalae</taxon>
        <taxon>asterids</taxon>
        <taxon>campanulids</taxon>
        <taxon>Asterales</taxon>
        <taxon>Asteraceae</taxon>
        <taxon>Asteroideae</taxon>
        <taxon>Anthemideae</taxon>
        <taxon>Anthemidinae</taxon>
        <taxon>Tanacetum</taxon>
    </lineage>
</organism>
<dbReference type="AlphaFoldDB" id="A0A699RVP5"/>
<gene>
    <name evidence="1" type="ORF">Tci_858814</name>
</gene>